<name>A0ABT4D501_9CLOT</name>
<evidence type="ECO:0000259" key="2">
    <source>
        <dbReference type="Pfam" id="PF12395"/>
    </source>
</evidence>
<dbReference type="Pfam" id="PF12395">
    <property type="entry name" value="DUF3658"/>
    <property type="match status" value="1"/>
</dbReference>
<proteinExistence type="predicted"/>
<comment type="caution">
    <text evidence="3">The sequence shown here is derived from an EMBL/GenBank/DDBJ whole genome shotgun (WGS) entry which is preliminary data.</text>
</comment>
<sequence length="286" mass="33697">MDRVIHICFSASAGGSLKHAIKSEVIKGDKVICLYDDLSNGPIDKLNTIDKRLKWLKKIILYEELKNTILLKEDKNSEFYKEIYNELEVWGVREFKEKYDEYHKEIINVDNEDTIYFWCAENAMELTGLMYTLELLNCSLDKTYLINASEVTYNQGMINEFTPRAIGEIAPKRFPEFMKISKKINEEMYQSLSENFKVLKSKNTNLRVYKDGKVISVSEDYFDEFILHYVEEKFRKSARAVGNVLGHNKDLTTDTYIVWRITELIKNNKIQYKGKFGIMRYMEIKK</sequence>
<evidence type="ECO:0000313" key="3">
    <source>
        <dbReference type="EMBL" id="MCY6957263.1"/>
    </source>
</evidence>
<dbReference type="RefSeq" id="WP_268059618.1">
    <property type="nucleotide sequence ID" value="NZ_JAPQFJ010000001.1"/>
</dbReference>
<feature type="domain" description="DUF1835" evidence="1">
    <location>
        <begin position="5"/>
        <end position="147"/>
    </location>
</feature>
<feature type="domain" description="DUF3658" evidence="2">
    <location>
        <begin position="178"/>
        <end position="283"/>
    </location>
</feature>
<evidence type="ECO:0000313" key="4">
    <source>
        <dbReference type="Proteomes" id="UP001144612"/>
    </source>
</evidence>
<dbReference type="EMBL" id="JAPQFJ010000001">
    <property type="protein sequence ID" value="MCY6957263.1"/>
    <property type="molecule type" value="Genomic_DNA"/>
</dbReference>
<dbReference type="Proteomes" id="UP001144612">
    <property type="component" value="Unassembled WGS sequence"/>
</dbReference>
<dbReference type="InterPro" id="IPR022123">
    <property type="entry name" value="DUF3658"/>
</dbReference>
<dbReference type="InterPro" id="IPR014973">
    <property type="entry name" value="DUF1835"/>
</dbReference>
<organism evidence="3 4">
    <name type="scientific">Clostridium brassicae</name>
    <dbReference type="NCBI Taxonomy" id="2999072"/>
    <lineage>
        <taxon>Bacteria</taxon>
        <taxon>Bacillati</taxon>
        <taxon>Bacillota</taxon>
        <taxon>Clostridia</taxon>
        <taxon>Eubacteriales</taxon>
        <taxon>Clostridiaceae</taxon>
        <taxon>Clostridium</taxon>
    </lineage>
</organism>
<dbReference type="Pfam" id="PF08874">
    <property type="entry name" value="DUF1835"/>
    <property type="match status" value="1"/>
</dbReference>
<reference evidence="3" key="1">
    <citation type="submission" date="2022-12" db="EMBL/GenBank/DDBJ databases">
        <title>Clostridium sp. nov., isolated from industrial wastewater.</title>
        <authorList>
            <person name="Jiayan W."/>
        </authorList>
    </citation>
    <scope>NUCLEOTIDE SEQUENCE</scope>
    <source>
        <strain evidence="3">ZC22-4</strain>
    </source>
</reference>
<protein>
    <submittedName>
        <fullName evidence="3">DUF1835 domain-containing protein</fullName>
    </submittedName>
</protein>
<gene>
    <name evidence="3" type="ORF">OW729_01445</name>
</gene>
<evidence type="ECO:0000259" key="1">
    <source>
        <dbReference type="Pfam" id="PF08874"/>
    </source>
</evidence>
<accession>A0ABT4D501</accession>
<keyword evidence="4" id="KW-1185">Reference proteome</keyword>